<dbReference type="Gene3D" id="3.90.180.10">
    <property type="entry name" value="Medium-chain alcohol dehydrogenases, catalytic domain"/>
    <property type="match status" value="1"/>
</dbReference>
<proteinExistence type="predicted"/>
<reference evidence="2 3" key="1">
    <citation type="journal article" date="2008" name="Science">
        <title>The Physcomitrella genome reveals evolutionary insights into the conquest of land by plants.</title>
        <authorList>
            <person name="Rensing S."/>
            <person name="Lang D."/>
            <person name="Zimmer A."/>
            <person name="Terry A."/>
            <person name="Salamov A."/>
            <person name="Shapiro H."/>
            <person name="Nishiyama T."/>
            <person name="Perroud P.-F."/>
            <person name="Lindquist E."/>
            <person name="Kamisugi Y."/>
            <person name="Tanahashi T."/>
            <person name="Sakakibara K."/>
            <person name="Fujita T."/>
            <person name="Oishi K."/>
            <person name="Shin-I T."/>
            <person name="Kuroki Y."/>
            <person name="Toyoda A."/>
            <person name="Suzuki Y."/>
            <person name="Hashimoto A."/>
            <person name="Yamaguchi K."/>
            <person name="Sugano A."/>
            <person name="Kohara Y."/>
            <person name="Fujiyama A."/>
            <person name="Anterola A."/>
            <person name="Aoki S."/>
            <person name="Ashton N."/>
            <person name="Barbazuk W.B."/>
            <person name="Barker E."/>
            <person name="Bennetzen J."/>
            <person name="Bezanilla M."/>
            <person name="Blankenship R."/>
            <person name="Cho S.H."/>
            <person name="Dutcher S."/>
            <person name="Estelle M."/>
            <person name="Fawcett J.A."/>
            <person name="Gundlach H."/>
            <person name="Hanada K."/>
            <person name="Heyl A."/>
            <person name="Hicks K.A."/>
            <person name="Hugh J."/>
            <person name="Lohr M."/>
            <person name="Mayer K."/>
            <person name="Melkozernov A."/>
            <person name="Murata T."/>
            <person name="Nelson D."/>
            <person name="Pils B."/>
            <person name="Prigge M."/>
            <person name="Reiss B."/>
            <person name="Renner T."/>
            <person name="Rombauts S."/>
            <person name="Rushton P."/>
            <person name="Sanderfoot A."/>
            <person name="Schween G."/>
            <person name="Shiu S.-H."/>
            <person name="Stueber K."/>
            <person name="Theodoulou F.L."/>
            <person name="Tu H."/>
            <person name="Van de Peer Y."/>
            <person name="Verrier P.J."/>
            <person name="Waters E."/>
            <person name="Wood A."/>
            <person name="Yang L."/>
            <person name="Cove D."/>
            <person name="Cuming A."/>
            <person name="Hasebe M."/>
            <person name="Lucas S."/>
            <person name="Mishler D.B."/>
            <person name="Reski R."/>
            <person name="Grigoriev I."/>
            <person name="Quatrano R.S."/>
            <person name="Boore J.L."/>
        </authorList>
    </citation>
    <scope>NUCLEOTIDE SEQUENCE [LARGE SCALE GENOMIC DNA]</scope>
    <source>
        <strain evidence="2 3">cv. Gransden 2004</strain>
    </source>
</reference>
<dbReference type="InterPro" id="IPR011032">
    <property type="entry name" value="GroES-like_sf"/>
</dbReference>
<dbReference type="PANTHER" id="PTHR44013:SF1">
    <property type="entry name" value="ZINC-TYPE ALCOHOL DEHYDROGENASE-LIKE PROTEIN C16A3.02C"/>
    <property type="match status" value="1"/>
</dbReference>
<dbReference type="InterPro" id="IPR020843">
    <property type="entry name" value="ER"/>
</dbReference>
<dbReference type="GO" id="GO:0016491">
    <property type="term" value="F:oxidoreductase activity"/>
    <property type="evidence" value="ECO:0007669"/>
    <property type="project" value="InterPro"/>
</dbReference>
<keyword evidence="3" id="KW-1185">Reference proteome</keyword>
<dbReference type="EMBL" id="ABEU02000002">
    <property type="status" value="NOT_ANNOTATED_CDS"/>
    <property type="molecule type" value="Genomic_DNA"/>
</dbReference>
<dbReference type="CDD" id="cd08267">
    <property type="entry name" value="MDR1"/>
    <property type="match status" value="1"/>
</dbReference>
<dbReference type="InterPro" id="IPR036291">
    <property type="entry name" value="NAD(P)-bd_dom_sf"/>
</dbReference>
<dbReference type="PANTHER" id="PTHR44013">
    <property type="entry name" value="ZINC-TYPE ALCOHOL DEHYDROGENASE-LIKE PROTEIN C16A3.02C"/>
    <property type="match status" value="1"/>
</dbReference>
<dbReference type="Gramene" id="Pp3c2_37350V3.2">
    <property type="protein sequence ID" value="Pp3c2_37350V3.2"/>
    <property type="gene ID" value="Pp3c2_37350"/>
</dbReference>
<dbReference type="AlphaFoldDB" id="A0A7I4D4N6"/>
<dbReference type="Proteomes" id="UP000006727">
    <property type="component" value="Chromosome 2"/>
</dbReference>
<evidence type="ECO:0000259" key="1">
    <source>
        <dbReference type="SMART" id="SM00829"/>
    </source>
</evidence>
<dbReference type="EnsemblPlants" id="Pp3c2_37350V3.2">
    <property type="protein sequence ID" value="Pp3c2_37350V3.2"/>
    <property type="gene ID" value="Pp3c2_37350"/>
</dbReference>
<sequence length="295" mass="31557">MLVKVEASSVNIVDWRIQDGLLKYVLPRKFPHIPGTDISGEVVSVGSGVEGFAPGDKILSWIDLLRGGGFAEYALAPVTSTVKRPPSISAVDAASLPVAAMTALQSAVHLIGLKLDGSGPKLNILITAASGGVGIFWTQIAKLCGCFVTATCGARNMELVRSLGADEVLDYKTPEGASFKSPSGKKYDVVVQLAPYRPLEAFKAQLTKRGTVVDMTPTLRTVLRNWYNKITFSKQSFLPFVLDAKNTTDLQSVTDLVEQGKLKVIVDSTFPLAKAPDAWARSIEGHSTGKVVLIV</sequence>
<protein>
    <recommendedName>
        <fullName evidence="1">Enoyl reductase (ER) domain-containing protein</fullName>
    </recommendedName>
</protein>
<evidence type="ECO:0000313" key="2">
    <source>
        <dbReference type="EnsemblPlants" id="Pp3c2_37350V3.2"/>
    </source>
</evidence>
<dbReference type="Gene3D" id="3.40.50.720">
    <property type="entry name" value="NAD(P)-binding Rossmann-like Domain"/>
    <property type="match status" value="1"/>
</dbReference>
<dbReference type="Pfam" id="PF08240">
    <property type="entry name" value="ADH_N"/>
    <property type="match status" value="1"/>
</dbReference>
<dbReference type="SMART" id="SM00829">
    <property type="entry name" value="PKS_ER"/>
    <property type="match status" value="1"/>
</dbReference>
<name>A0A7I4D4N6_PHYPA</name>
<gene>
    <name evidence="2" type="primary">LOC112274538</name>
</gene>
<dbReference type="SUPFAM" id="SSF50129">
    <property type="entry name" value="GroES-like"/>
    <property type="match status" value="1"/>
</dbReference>
<dbReference type="SUPFAM" id="SSF51735">
    <property type="entry name" value="NAD(P)-binding Rossmann-fold domains"/>
    <property type="match status" value="1"/>
</dbReference>
<dbReference type="Gramene" id="Pp3c2_37490V3.2">
    <property type="protein sequence ID" value="Pp3c2_37490V3.2"/>
    <property type="gene ID" value="Pp3c2_37490"/>
</dbReference>
<dbReference type="InterPro" id="IPR052733">
    <property type="entry name" value="Chloroplast_QOR"/>
</dbReference>
<feature type="domain" description="Enoyl reductase (ER)" evidence="1">
    <location>
        <begin position="1"/>
        <end position="293"/>
    </location>
</feature>
<dbReference type="Pfam" id="PF13602">
    <property type="entry name" value="ADH_zinc_N_2"/>
    <property type="match status" value="1"/>
</dbReference>
<reference evidence="2" key="3">
    <citation type="submission" date="2020-12" db="UniProtKB">
        <authorList>
            <consortium name="EnsemblPlants"/>
        </authorList>
    </citation>
    <scope>IDENTIFICATION</scope>
</reference>
<dbReference type="InterPro" id="IPR013154">
    <property type="entry name" value="ADH-like_N"/>
</dbReference>
<reference evidence="2 3" key="2">
    <citation type="journal article" date="2018" name="Plant J.">
        <title>The Physcomitrella patens chromosome-scale assembly reveals moss genome structure and evolution.</title>
        <authorList>
            <person name="Lang D."/>
            <person name="Ullrich K.K."/>
            <person name="Murat F."/>
            <person name="Fuchs J."/>
            <person name="Jenkins J."/>
            <person name="Haas F.B."/>
            <person name="Piednoel M."/>
            <person name="Gundlach H."/>
            <person name="Van Bel M."/>
            <person name="Meyberg R."/>
            <person name="Vives C."/>
            <person name="Morata J."/>
            <person name="Symeonidi A."/>
            <person name="Hiss M."/>
            <person name="Muchero W."/>
            <person name="Kamisugi Y."/>
            <person name="Saleh O."/>
            <person name="Blanc G."/>
            <person name="Decker E.L."/>
            <person name="van Gessel N."/>
            <person name="Grimwood J."/>
            <person name="Hayes R.D."/>
            <person name="Graham S.W."/>
            <person name="Gunter L.E."/>
            <person name="McDaniel S.F."/>
            <person name="Hoernstein S.N.W."/>
            <person name="Larsson A."/>
            <person name="Li F.W."/>
            <person name="Perroud P.F."/>
            <person name="Phillips J."/>
            <person name="Ranjan P."/>
            <person name="Rokshar D.S."/>
            <person name="Rothfels C.J."/>
            <person name="Schneider L."/>
            <person name="Shu S."/>
            <person name="Stevenson D.W."/>
            <person name="Thummler F."/>
            <person name="Tillich M."/>
            <person name="Villarreal Aguilar J.C."/>
            <person name="Widiez T."/>
            <person name="Wong G.K."/>
            <person name="Wymore A."/>
            <person name="Zhang Y."/>
            <person name="Zimmer A.D."/>
            <person name="Quatrano R.S."/>
            <person name="Mayer K.F.X."/>
            <person name="Goodstein D."/>
            <person name="Casacuberta J.M."/>
            <person name="Vandepoele K."/>
            <person name="Reski R."/>
            <person name="Cuming A.C."/>
            <person name="Tuskan G.A."/>
            <person name="Maumus F."/>
            <person name="Salse J."/>
            <person name="Schmutz J."/>
            <person name="Rensing S.A."/>
        </authorList>
    </citation>
    <scope>NUCLEOTIDE SEQUENCE [LARGE SCALE GENOMIC DNA]</scope>
    <source>
        <strain evidence="2 3">cv. Gransden 2004</strain>
    </source>
</reference>
<evidence type="ECO:0000313" key="3">
    <source>
        <dbReference type="Proteomes" id="UP000006727"/>
    </source>
</evidence>
<dbReference type="EnsemblPlants" id="Pp3c2_37490V3.2">
    <property type="protein sequence ID" value="Pp3c2_37490V3.2"/>
    <property type="gene ID" value="Pp3c2_37490"/>
</dbReference>
<accession>A0A7I4D4N6</accession>
<organism evidence="2 3">
    <name type="scientific">Physcomitrium patens</name>
    <name type="common">Spreading-leaved earth moss</name>
    <name type="synonym">Physcomitrella patens</name>
    <dbReference type="NCBI Taxonomy" id="3218"/>
    <lineage>
        <taxon>Eukaryota</taxon>
        <taxon>Viridiplantae</taxon>
        <taxon>Streptophyta</taxon>
        <taxon>Embryophyta</taxon>
        <taxon>Bryophyta</taxon>
        <taxon>Bryophytina</taxon>
        <taxon>Bryopsida</taxon>
        <taxon>Funariidae</taxon>
        <taxon>Funariales</taxon>
        <taxon>Funariaceae</taxon>
        <taxon>Physcomitrium</taxon>
    </lineage>
</organism>